<evidence type="ECO:0000256" key="1">
    <source>
        <dbReference type="SAM" id="SignalP"/>
    </source>
</evidence>
<feature type="signal peptide" evidence="1">
    <location>
        <begin position="1"/>
        <end position="25"/>
    </location>
</feature>
<dbReference type="AlphaFoldDB" id="A0A011PSM5"/>
<dbReference type="NCBIfam" id="NF038130">
    <property type="entry name" value="PEP_NF038130"/>
    <property type="match status" value="1"/>
</dbReference>
<protein>
    <submittedName>
        <fullName evidence="3">PEP-CTERM motif protein</fullName>
    </submittedName>
</protein>
<evidence type="ECO:0000313" key="3">
    <source>
        <dbReference type="EMBL" id="EXI79972.1"/>
    </source>
</evidence>
<sequence>MNVFCNKTKIALAVAALAVSAGAQAAPVGMVVSSIAPLFTVYNADGTGMGVLTVGPSTVANAQAALNDGNGDASKPGGNVELGKFGSNPATQMLGTVGGKQISLRGLTASDWGTRLTPSELTSQYLQGAAVAALGAPLNNVQLNSALDAFFTPIPSLGGLTPWQRLSDPNISYVYIDGHTVNVGLEGFLDSKLILENAFGIMLPPKPPGEYYQASEVVEVCLGVAANCKYLYGFVATDSLVVGPDRVSFTGNFNTQIPEPESLALLGIGLLGLYLGRRRRS</sequence>
<feature type="domain" description="Ice-binding protein C-terminal" evidence="2">
    <location>
        <begin position="256"/>
        <end position="280"/>
    </location>
</feature>
<comment type="caution">
    <text evidence="3">The sequence shown here is derived from an EMBL/GenBank/DDBJ whole genome shotgun (WGS) entry which is preliminary data.</text>
</comment>
<organism evidence="3 4">
    <name type="scientific">Candidatus Accumulibacter appositus</name>
    <dbReference type="NCBI Taxonomy" id="1454003"/>
    <lineage>
        <taxon>Bacteria</taxon>
        <taxon>Pseudomonadati</taxon>
        <taxon>Pseudomonadota</taxon>
        <taxon>Betaproteobacteria</taxon>
        <taxon>Candidatus Accumulibacter</taxon>
    </lineage>
</organism>
<dbReference type="NCBIfam" id="TIGR02595">
    <property type="entry name" value="PEP_CTERM"/>
    <property type="match status" value="1"/>
</dbReference>
<gene>
    <name evidence="3" type="ORF">AW10_02117</name>
</gene>
<feature type="chain" id="PRO_5001461478" evidence="1">
    <location>
        <begin position="26"/>
        <end position="281"/>
    </location>
</feature>
<proteinExistence type="predicted"/>
<dbReference type="EMBL" id="JEMX01000044">
    <property type="protein sequence ID" value="EXI79972.1"/>
    <property type="molecule type" value="Genomic_DNA"/>
</dbReference>
<evidence type="ECO:0000259" key="2">
    <source>
        <dbReference type="Pfam" id="PF07589"/>
    </source>
</evidence>
<name>A0A011PSM5_9PROT</name>
<dbReference type="Proteomes" id="UP000021816">
    <property type="component" value="Unassembled WGS sequence"/>
</dbReference>
<dbReference type="PATRIC" id="fig|1454003.3.peg.2157"/>
<keyword evidence="1" id="KW-0732">Signal</keyword>
<dbReference type="InterPro" id="IPR013424">
    <property type="entry name" value="Ice-binding_C"/>
</dbReference>
<evidence type="ECO:0000313" key="4">
    <source>
        <dbReference type="Proteomes" id="UP000021816"/>
    </source>
</evidence>
<dbReference type="Pfam" id="PF07589">
    <property type="entry name" value="PEP-CTERM"/>
    <property type="match status" value="1"/>
</dbReference>
<accession>A0A011PSM5</accession>
<reference evidence="3 4" key="1">
    <citation type="submission" date="2014-02" db="EMBL/GenBank/DDBJ databases">
        <title>Expanding our view of genomic diversity in Candidatus Accumulibacter clades.</title>
        <authorList>
            <person name="Skennerton C.T."/>
            <person name="Barr J.J."/>
            <person name="Slater F.R."/>
            <person name="Bond P.L."/>
            <person name="Tyson G.W."/>
        </authorList>
    </citation>
    <scope>NUCLEOTIDE SEQUENCE [LARGE SCALE GENOMIC DNA]</scope>
    <source>
        <strain evidence="4">BA-92</strain>
    </source>
</reference>
<dbReference type="STRING" id="1454003.AW10_02117"/>